<gene>
    <name evidence="1" type="ORF">RF11_08332</name>
</gene>
<protein>
    <submittedName>
        <fullName evidence="1">Uncharacterized protein</fullName>
    </submittedName>
</protein>
<dbReference type="EMBL" id="JWZT01002056">
    <property type="protein sequence ID" value="KII70480.1"/>
    <property type="molecule type" value="Genomic_DNA"/>
</dbReference>
<evidence type="ECO:0000313" key="1">
    <source>
        <dbReference type="EMBL" id="KII70480.1"/>
    </source>
</evidence>
<organism evidence="1 2">
    <name type="scientific">Thelohanellus kitauei</name>
    <name type="common">Myxosporean</name>
    <dbReference type="NCBI Taxonomy" id="669202"/>
    <lineage>
        <taxon>Eukaryota</taxon>
        <taxon>Metazoa</taxon>
        <taxon>Cnidaria</taxon>
        <taxon>Myxozoa</taxon>
        <taxon>Myxosporea</taxon>
        <taxon>Bivalvulida</taxon>
        <taxon>Platysporina</taxon>
        <taxon>Myxobolidae</taxon>
        <taxon>Thelohanellus</taxon>
    </lineage>
</organism>
<evidence type="ECO:0000313" key="2">
    <source>
        <dbReference type="Proteomes" id="UP000031668"/>
    </source>
</evidence>
<dbReference type="AlphaFoldDB" id="A0A0C2N276"/>
<name>A0A0C2N276_THEKT</name>
<keyword evidence="2" id="KW-1185">Reference proteome</keyword>
<accession>A0A0C2N276</accession>
<proteinExistence type="predicted"/>
<dbReference type="Proteomes" id="UP000031668">
    <property type="component" value="Unassembled WGS sequence"/>
</dbReference>
<reference evidence="1 2" key="1">
    <citation type="journal article" date="2014" name="Genome Biol. Evol.">
        <title>The genome of the myxosporean Thelohanellus kitauei shows adaptations to nutrient acquisition within its fish host.</title>
        <authorList>
            <person name="Yang Y."/>
            <person name="Xiong J."/>
            <person name="Zhou Z."/>
            <person name="Huo F."/>
            <person name="Miao W."/>
            <person name="Ran C."/>
            <person name="Liu Y."/>
            <person name="Zhang J."/>
            <person name="Feng J."/>
            <person name="Wang M."/>
            <person name="Wang M."/>
            <person name="Wang L."/>
            <person name="Yao B."/>
        </authorList>
    </citation>
    <scope>NUCLEOTIDE SEQUENCE [LARGE SCALE GENOMIC DNA]</scope>
    <source>
        <strain evidence="1">Wuqing</strain>
    </source>
</reference>
<sequence>MMPAFPDVSSIYTTELVASSIICRRDISALNITIIVLYSWINPHVTELIIFAVRHRVNPLVVNLNHESLLCFLEVICFDIPDRKARTSGPSSNHWMHVKRNKLVNAFTILKLVPSAEDSG</sequence>
<comment type="caution">
    <text evidence="1">The sequence shown here is derived from an EMBL/GenBank/DDBJ whole genome shotgun (WGS) entry which is preliminary data.</text>
</comment>